<evidence type="ECO:0000256" key="2">
    <source>
        <dbReference type="ARBA" id="ARBA00022898"/>
    </source>
</evidence>
<evidence type="ECO:0000313" key="4">
    <source>
        <dbReference type="EMBL" id="MYC94653.1"/>
    </source>
</evidence>
<dbReference type="InterPro" id="IPR015422">
    <property type="entry name" value="PyrdxlP-dep_Trfase_small"/>
</dbReference>
<dbReference type="PANTHER" id="PTHR45688:SF13">
    <property type="entry name" value="ALANINE--GLYOXYLATE AMINOTRANSFERASE 2-LIKE"/>
    <property type="match status" value="1"/>
</dbReference>
<dbReference type="Gene3D" id="3.90.1150.10">
    <property type="entry name" value="Aspartate Aminotransferase, domain 1"/>
    <property type="match status" value="1"/>
</dbReference>
<dbReference type="InterPro" id="IPR049704">
    <property type="entry name" value="Aminotrans_3_PPA_site"/>
</dbReference>
<comment type="similarity">
    <text evidence="1 3">Belongs to the class-III pyridoxal-phosphate-dependent aminotransferase family.</text>
</comment>
<proteinExistence type="inferred from homology"/>
<protein>
    <submittedName>
        <fullName evidence="4">Aspartate aminotransferase family protein</fullName>
    </submittedName>
</protein>
<comment type="caution">
    <text evidence="4">The sequence shown here is derived from an EMBL/GenBank/DDBJ whole genome shotgun (WGS) entry which is preliminary data.</text>
</comment>
<dbReference type="CDD" id="cd00610">
    <property type="entry name" value="OAT_like"/>
    <property type="match status" value="1"/>
</dbReference>
<dbReference type="InterPro" id="IPR015424">
    <property type="entry name" value="PyrdxlP-dep_Trfase"/>
</dbReference>
<dbReference type="Gene3D" id="3.40.640.10">
    <property type="entry name" value="Type I PLP-dependent aspartate aminotransferase-like (Major domain)"/>
    <property type="match status" value="1"/>
</dbReference>
<dbReference type="GO" id="GO:0008483">
    <property type="term" value="F:transaminase activity"/>
    <property type="evidence" value="ECO:0007669"/>
    <property type="project" value="UniProtKB-KW"/>
</dbReference>
<dbReference type="GO" id="GO:0030170">
    <property type="term" value="F:pyridoxal phosphate binding"/>
    <property type="evidence" value="ECO:0007669"/>
    <property type="project" value="InterPro"/>
</dbReference>
<sequence>MTTSALMDRRDHLLGAGAPIFYERPVNIVRGEGVWLYDDGGRRYLDMYNNVPCVGHCHPHVVETMHNQSQTLNVHSRYLNEGVLDYAERLADLHADHLTSVVFTCTGTEANEVALGIARAVTGGQGFICSDAAYHGNSAEVGKFTRVGQLAGEDKAKEIRAFPFPQSYRPLQESVSGAALTELYLAEVESAIDSLHADSIPLAGMLVCSIFANEGLPAIPDGFMPRAAEIVRAAGGLVIADEVQAGFCRTGRWWGYEATEFAPDIVTMGKPMGNGMPVAAAAASSELVDEFRRNKRYFNTFAASPLQAAAGMAVIDVIEDEELASNVDQVGVYLRGELRKLQANCEQLADVRGRGMFIGMEWVQDRASKRPDAEGATAVVNRLRDRGFLIGSSGPMSNILKIRPPLVFKRKHADQFLTAFEDSIREGVIA</sequence>
<keyword evidence="4" id="KW-0032">Aminotransferase</keyword>
<name>A0A6B1D5A5_9CHLR</name>
<organism evidence="4">
    <name type="scientific">Caldilineaceae bacterium SB0661_bin_32</name>
    <dbReference type="NCBI Taxonomy" id="2605255"/>
    <lineage>
        <taxon>Bacteria</taxon>
        <taxon>Bacillati</taxon>
        <taxon>Chloroflexota</taxon>
        <taxon>Caldilineae</taxon>
        <taxon>Caldilineales</taxon>
        <taxon>Caldilineaceae</taxon>
    </lineage>
</organism>
<dbReference type="SUPFAM" id="SSF53383">
    <property type="entry name" value="PLP-dependent transferases"/>
    <property type="match status" value="1"/>
</dbReference>
<dbReference type="InterPro" id="IPR015421">
    <property type="entry name" value="PyrdxlP-dep_Trfase_major"/>
</dbReference>
<evidence type="ECO:0000256" key="1">
    <source>
        <dbReference type="ARBA" id="ARBA00008954"/>
    </source>
</evidence>
<dbReference type="Pfam" id="PF00202">
    <property type="entry name" value="Aminotran_3"/>
    <property type="match status" value="1"/>
</dbReference>
<dbReference type="PROSITE" id="PS00600">
    <property type="entry name" value="AA_TRANSFER_CLASS_3"/>
    <property type="match status" value="1"/>
</dbReference>
<accession>A0A6B1D5A5</accession>
<dbReference type="AlphaFoldDB" id="A0A6B1D5A5"/>
<dbReference type="PIRSF" id="PIRSF000521">
    <property type="entry name" value="Transaminase_4ab_Lys_Orn"/>
    <property type="match status" value="1"/>
</dbReference>
<keyword evidence="4" id="KW-0808">Transferase</keyword>
<gene>
    <name evidence="4" type="ORF">F4X14_06755</name>
</gene>
<dbReference type="PANTHER" id="PTHR45688">
    <property type="match status" value="1"/>
</dbReference>
<evidence type="ECO:0000256" key="3">
    <source>
        <dbReference type="RuleBase" id="RU003560"/>
    </source>
</evidence>
<keyword evidence="2 3" id="KW-0663">Pyridoxal phosphate</keyword>
<dbReference type="EMBL" id="VXMH01000030">
    <property type="protein sequence ID" value="MYC94653.1"/>
    <property type="molecule type" value="Genomic_DNA"/>
</dbReference>
<dbReference type="InterPro" id="IPR005814">
    <property type="entry name" value="Aminotrans_3"/>
</dbReference>
<reference evidence="4" key="1">
    <citation type="submission" date="2019-09" db="EMBL/GenBank/DDBJ databases">
        <title>Characterisation of the sponge microbiome using genome-centric metagenomics.</title>
        <authorList>
            <person name="Engelberts J.P."/>
            <person name="Robbins S.J."/>
            <person name="De Goeij J.M."/>
            <person name="Aranda M."/>
            <person name="Bell S.C."/>
            <person name="Webster N.S."/>
        </authorList>
    </citation>
    <scope>NUCLEOTIDE SEQUENCE</scope>
    <source>
        <strain evidence="4">SB0661_bin_32</strain>
    </source>
</reference>